<dbReference type="EMBL" id="RDBE01000002">
    <property type="protein sequence ID" value="RLV50410.1"/>
    <property type="molecule type" value="Genomic_DNA"/>
</dbReference>
<dbReference type="AlphaFoldDB" id="A0A3L8P4W9"/>
<protein>
    <submittedName>
        <fullName evidence="2">Dihydropteroate synthase</fullName>
    </submittedName>
</protein>
<dbReference type="RefSeq" id="WP_121805065.1">
    <property type="nucleotide sequence ID" value="NZ_RDBE01000002.1"/>
</dbReference>
<feature type="domain" description="Pterin-binding" evidence="1">
    <location>
        <begin position="31"/>
        <end position="283"/>
    </location>
</feature>
<dbReference type="Proteomes" id="UP000281708">
    <property type="component" value="Unassembled WGS sequence"/>
</dbReference>
<evidence type="ECO:0000313" key="3">
    <source>
        <dbReference type="Proteomes" id="UP000281708"/>
    </source>
</evidence>
<dbReference type="PROSITE" id="PS50972">
    <property type="entry name" value="PTERIN_BINDING"/>
    <property type="match status" value="1"/>
</dbReference>
<dbReference type="PANTHER" id="PTHR20941">
    <property type="entry name" value="FOLATE SYNTHESIS PROTEINS"/>
    <property type="match status" value="1"/>
</dbReference>
<dbReference type="Pfam" id="PF00809">
    <property type="entry name" value="Pterin_bind"/>
    <property type="match status" value="1"/>
</dbReference>
<evidence type="ECO:0000313" key="2">
    <source>
        <dbReference type="EMBL" id="RLV50410.1"/>
    </source>
</evidence>
<sequence length="292" mass="31406">MISLRELARLVAEHGDALDRPVAPFLGLAGPALMGVVNLSRDSWYRESVATTTEAATRRGRVLAAQGAHVVDVGAESVVDGAERVEAEEQSRRLVPVIEELSADGIAVSVESYHPRTVEKALAAGARVLNLTGSDRDEEMFDLAAAHGAAVVLCHIVGDHARALSDRPVADDPVPEMLEQFEARLAVARARGVEDLVVDPGIGFGFGWLADPVERARYQARSLLHTFRLRTLGVPVCHALPSAMDVFGEEVRSSEGYFAVLAALGQTDVYRTHEVPRVRAVLEAMATFSVDP</sequence>
<reference evidence="2 3" key="1">
    <citation type="submission" date="2018-10" db="EMBL/GenBank/DDBJ databases">
        <title>Marmoricola sp. 4Q3S-7 whole genome shotgun sequence.</title>
        <authorList>
            <person name="Li F."/>
        </authorList>
    </citation>
    <scope>NUCLEOTIDE SEQUENCE [LARGE SCALE GENOMIC DNA]</scope>
    <source>
        <strain evidence="2 3">4Q3S-7</strain>
    </source>
</reference>
<dbReference type="InterPro" id="IPR000489">
    <property type="entry name" value="Pterin-binding_dom"/>
</dbReference>
<keyword evidence="3" id="KW-1185">Reference proteome</keyword>
<gene>
    <name evidence="2" type="ORF">D9V37_05010</name>
</gene>
<dbReference type="SUPFAM" id="SSF51717">
    <property type="entry name" value="Dihydropteroate synthetase-like"/>
    <property type="match status" value="1"/>
</dbReference>
<dbReference type="InterPro" id="IPR045031">
    <property type="entry name" value="DHP_synth-like"/>
</dbReference>
<comment type="caution">
    <text evidence="2">The sequence shown here is derived from an EMBL/GenBank/DDBJ whole genome shotgun (WGS) entry which is preliminary data.</text>
</comment>
<dbReference type="GO" id="GO:0046654">
    <property type="term" value="P:tetrahydrofolate biosynthetic process"/>
    <property type="evidence" value="ECO:0007669"/>
    <property type="project" value="TreeGrafter"/>
</dbReference>
<dbReference type="Gene3D" id="3.20.20.20">
    <property type="entry name" value="Dihydropteroate synthase-like"/>
    <property type="match status" value="1"/>
</dbReference>
<dbReference type="GO" id="GO:0004156">
    <property type="term" value="F:dihydropteroate synthase activity"/>
    <property type="evidence" value="ECO:0007669"/>
    <property type="project" value="TreeGrafter"/>
</dbReference>
<evidence type="ECO:0000259" key="1">
    <source>
        <dbReference type="PROSITE" id="PS50972"/>
    </source>
</evidence>
<proteinExistence type="predicted"/>
<organism evidence="2 3">
    <name type="scientific">Nocardioides mangrovicus</name>
    <dbReference type="NCBI Taxonomy" id="2478913"/>
    <lineage>
        <taxon>Bacteria</taxon>
        <taxon>Bacillati</taxon>
        <taxon>Actinomycetota</taxon>
        <taxon>Actinomycetes</taxon>
        <taxon>Propionibacteriales</taxon>
        <taxon>Nocardioidaceae</taxon>
        <taxon>Nocardioides</taxon>
    </lineage>
</organism>
<name>A0A3L8P4W9_9ACTN</name>
<accession>A0A3L8P4W9</accession>
<dbReference type="OrthoDB" id="9811744at2"/>
<dbReference type="InterPro" id="IPR011005">
    <property type="entry name" value="Dihydropteroate_synth-like_sf"/>
</dbReference>
<dbReference type="PANTHER" id="PTHR20941:SF1">
    <property type="entry name" value="FOLIC ACID SYNTHESIS PROTEIN FOL1"/>
    <property type="match status" value="1"/>
</dbReference>